<gene>
    <name evidence="9" type="ORF">GCM10008088_25240</name>
</gene>
<evidence type="ECO:0000313" key="9">
    <source>
        <dbReference type="EMBL" id="GGZ62764.1"/>
    </source>
</evidence>
<dbReference type="RefSeq" id="WP_027885360.1">
    <property type="nucleotide sequence ID" value="NZ_BMWY01000008.1"/>
</dbReference>
<feature type="domain" description="TonB-dependent receptor plug" evidence="8">
    <location>
        <begin position="151"/>
        <end position="221"/>
    </location>
</feature>
<dbReference type="InterPro" id="IPR037066">
    <property type="entry name" value="Plug_dom_sf"/>
</dbReference>
<dbReference type="InterPro" id="IPR012910">
    <property type="entry name" value="Plug_dom"/>
</dbReference>
<keyword evidence="10" id="KW-1185">Reference proteome</keyword>
<dbReference type="Proteomes" id="UP000615593">
    <property type="component" value="Unassembled WGS sequence"/>
</dbReference>
<keyword evidence="5 7" id="KW-0472">Membrane</keyword>
<evidence type="ECO:0000256" key="6">
    <source>
        <dbReference type="ARBA" id="ARBA00023237"/>
    </source>
</evidence>
<evidence type="ECO:0000256" key="7">
    <source>
        <dbReference type="PROSITE-ProRule" id="PRU01360"/>
    </source>
</evidence>
<keyword evidence="3 7" id="KW-1134">Transmembrane beta strand</keyword>
<evidence type="ECO:0000256" key="1">
    <source>
        <dbReference type="ARBA" id="ARBA00004571"/>
    </source>
</evidence>
<reference evidence="10" key="1">
    <citation type="journal article" date="2019" name="Int. J. Syst. Evol. Microbiol.">
        <title>The Global Catalogue of Microorganisms (GCM) 10K type strain sequencing project: providing services to taxonomists for standard genome sequencing and annotation.</title>
        <authorList>
            <consortium name="The Broad Institute Genomics Platform"/>
            <consortium name="The Broad Institute Genome Sequencing Center for Infectious Disease"/>
            <person name="Wu L."/>
            <person name="Ma J."/>
        </authorList>
    </citation>
    <scope>NUCLEOTIDE SEQUENCE [LARGE SCALE GENOMIC DNA]</scope>
    <source>
        <strain evidence="10">KCTC 12708</strain>
    </source>
</reference>
<dbReference type="EMBL" id="BMWY01000008">
    <property type="protein sequence ID" value="GGZ62764.1"/>
    <property type="molecule type" value="Genomic_DNA"/>
</dbReference>
<dbReference type="SUPFAM" id="SSF56935">
    <property type="entry name" value="Porins"/>
    <property type="match status" value="1"/>
</dbReference>
<sequence length="768" mass="88096">MSKKSYFIFIFLIAFCHQLFSQEESQNTFSLTELLQILESHSAYTFSYADEDLKNIEVPEPPNMLSVTETIAFLQEKTGFKFTLIGEHQIIVDVPIPVEQKPEKITVEELDEVILTNVIAKGVSKIKDGSFKINFDEIGIIPGLIENDAFQTIQALPGVESVNEKVSNINIRGGTNDQNLILWDGIRLYQSGHFFGLISAINPHQNHTVSLYKNGTPATHGNSVSSVIELSSAKKLNDDFEAEVGLTFLSADAFIDTPLDKKSSIQIAARTSINGAFITPTYLQYYDRAFQNTEIANTNQNAINTEEDFRFSDVSFRWLYQLSEKDLLRLNYFSIANELSFTAEEFNQNSMETKESTLSQNSLGMGAFYKRNWTENFSTQLQLFHSNYHLNSTNRILNTNTFFEQENNLAETAFKISSKWKLNERFELNSGYEFSSTTSRDAEADEEITNEDLIENRLNVNNLFSSLRYQSSSRKTLVHLGARINYFNDFDILLAEPRLSFNQQFLKNFSVEVLGELKSQYLSQIVNFQNDFLGIENRKWQLADQLNFPITKSRQASIGVNYQKNNWLASIESYVKKVEGISSQSQGFQNQYEYAQIIGDYRIVGLDILLNKKFRNFDARLSYSLTDNDYFFDDLSVNEIPNNFEIVNSFTFATSYSYKNFKASGGLIWRTGKPFTPISANGLANNQFDYEPINSNNLKDYMRVDISVSQEFKIQKKLLAYAGLSIWNLLDRENIINSYYRQNDNNQIYLVEQKALGLTPNFVFRVKF</sequence>
<evidence type="ECO:0000256" key="2">
    <source>
        <dbReference type="ARBA" id="ARBA00022448"/>
    </source>
</evidence>
<organism evidence="9 10">
    <name type="scientific">Mesonia mobilis</name>
    <dbReference type="NCBI Taxonomy" id="369791"/>
    <lineage>
        <taxon>Bacteria</taxon>
        <taxon>Pseudomonadati</taxon>
        <taxon>Bacteroidota</taxon>
        <taxon>Flavobacteriia</taxon>
        <taxon>Flavobacteriales</taxon>
        <taxon>Flavobacteriaceae</taxon>
        <taxon>Mesonia</taxon>
    </lineage>
</organism>
<evidence type="ECO:0000256" key="3">
    <source>
        <dbReference type="ARBA" id="ARBA00022452"/>
    </source>
</evidence>
<dbReference type="InterPro" id="IPR039426">
    <property type="entry name" value="TonB-dep_rcpt-like"/>
</dbReference>
<evidence type="ECO:0000313" key="10">
    <source>
        <dbReference type="Proteomes" id="UP000615593"/>
    </source>
</evidence>
<comment type="subcellular location">
    <subcellularLocation>
        <location evidence="1 7">Cell outer membrane</location>
        <topology evidence="1 7">Multi-pass membrane protein</topology>
    </subcellularLocation>
</comment>
<evidence type="ECO:0000256" key="4">
    <source>
        <dbReference type="ARBA" id="ARBA00022692"/>
    </source>
</evidence>
<comment type="caution">
    <text evidence="9">The sequence shown here is derived from an EMBL/GenBank/DDBJ whole genome shotgun (WGS) entry which is preliminary data.</text>
</comment>
<name>A0ABQ3C2N8_9FLAO</name>
<dbReference type="PROSITE" id="PS52016">
    <property type="entry name" value="TONB_DEPENDENT_REC_3"/>
    <property type="match status" value="1"/>
</dbReference>
<evidence type="ECO:0000256" key="5">
    <source>
        <dbReference type="ARBA" id="ARBA00023136"/>
    </source>
</evidence>
<keyword evidence="2 7" id="KW-0813">Transport</keyword>
<evidence type="ECO:0000259" key="8">
    <source>
        <dbReference type="Pfam" id="PF07715"/>
    </source>
</evidence>
<dbReference type="InterPro" id="IPR036942">
    <property type="entry name" value="Beta-barrel_TonB_sf"/>
</dbReference>
<protein>
    <submittedName>
        <fullName evidence="9">TonB-dependent receptor</fullName>
    </submittedName>
</protein>
<dbReference type="Gene3D" id="2.40.170.20">
    <property type="entry name" value="TonB-dependent receptor, beta-barrel domain"/>
    <property type="match status" value="1"/>
</dbReference>
<comment type="similarity">
    <text evidence="7">Belongs to the TonB-dependent receptor family.</text>
</comment>
<dbReference type="Gene3D" id="2.170.130.10">
    <property type="entry name" value="TonB-dependent receptor, plug domain"/>
    <property type="match status" value="1"/>
</dbReference>
<keyword evidence="9" id="KW-0675">Receptor</keyword>
<proteinExistence type="inferred from homology"/>
<dbReference type="Pfam" id="PF07715">
    <property type="entry name" value="Plug"/>
    <property type="match status" value="1"/>
</dbReference>
<keyword evidence="6 7" id="KW-0998">Cell outer membrane</keyword>
<dbReference type="GeneID" id="94370189"/>
<keyword evidence="4 7" id="KW-0812">Transmembrane</keyword>
<accession>A0ABQ3C2N8</accession>